<name>A0A4D6MGR3_VIGUN</name>
<accession>A0A4D6MGR3</accession>
<evidence type="ECO:0000313" key="2">
    <source>
        <dbReference type="Proteomes" id="UP000501690"/>
    </source>
</evidence>
<proteinExistence type="predicted"/>
<dbReference type="Proteomes" id="UP000501690">
    <property type="component" value="Linkage Group LG7"/>
</dbReference>
<organism evidence="1 2">
    <name type="scientific">Vigna unguiculata</name>
    <name type="common">Cowpea</name>
    <dbReference type="NCBI Taxonomy" id="3917"/>
    <lineage>
        <taxon>Eukaryota</taxon>
        <taxon>Viridiplantae</taxon>
        <taxon>Streptophyta</taxon>
        <taxon>Embryophyta</taxon>
        <taxon>Tracheophyta</taxon>
        <taxon>Spermatophyta</taxon>
        <taxon>Magnoliopsida</taxon>
        <taxon>eudicotyledons</taxon>
        <taxon>Gunneridae</taxon>
        <taxon>Pentapetalae</taxon>
        <taxon>rosids</taxon>
        <taxon>fabids</taxon>
        <taxon>Fabales</taxon>
        <taxon>Fabaceae</taxon>
        <taxon>Papilionoideae</taxon>
        <taxon>50 kb inversion clade</taxon>
        <taxon>NPAAA clade</taxon>
        <taxon>indigoferoid/millettioid clade</taxon>
        <taxon>Phaseoleae</taxon>
        <taxon>Vigna</taxon>
    </lineage>
</organism>
<keyword evidence="2" id="KW-1185">Reference proteome</keyword>
<gene>
    <name evidence="1" type="ORF">DEO72_LG7g1485</name>
</gene>
<evidence type="ECO:0000313" key="1">
    <source>
        <dbReference type="EMBL" id="QCE00198.1"/>
    </source>
</evidence>
<dbReference type="AlphaFoldDB" id="A0A4D6MGR3"/>
<sequence length="98" mass="10865">MADSCTSHHSRIQPYGHHHLRHCESSRSATKTNHAAATTLGLHDATTTTDPFITALVADLHQFISRDSFTAASRQQHLHWRTKAANHHCCSFTASLHA</sequence>
<reference evidence="1 2" key="1">
    <citation type="submission" date="2019-04" db="EMBL/GenBank/DDBJ databases">
        <title>An improved genome assembly and genetic linkage map for asparagus bean, Vigna unguiculata ssp. sesquipedialis.</title>
        <authorList>
            <person name="Xia Q."/>
            <person name="Zhang R."/>
            <person name="Dong Y."/>
        </authorList>
    </citation>
    <scope>NUCLEOTIDE SEQUENCE [LARGE SCALE GENOMIC DNA]</scope>
    <source>
        <tissue evidence="1">Leaf</tissue>
    </source>
</reference>
<dbReference type="EMBL" id="CP039351">
    <property type="protein sequence ID" value="QCE00198.1"/>
    <property type="molecule type" value="Genomic_DNA"/>
</dbReference>
<protein>
    <submittedName>
        <fullName evidence="1">Uncharacterized protein</fullName>
    </submittedName>
</protein>